<name>A0A917K3Q0_9ACTN</name>
<dbReference type="AlphaFoldDB" id="A0A917K3Q0"/>
<dbReference type="RefSeq" id="WP_189309284.1">
    <property type="nucleotide sequence ID" value="NZ_BMQA01000001.1"/>
</dbReference>
<sequence length="182" mass="20254">MNQPPYDFEVQLHRTHGLRLDPGPVVGPHPVDAGLTGHGVVVEVRPTGPYDASITGLAVEVTDRLPASHHNVHAEEYMEAWRPQLEVYLDPSPPEIRLLPGAPPLDSRAPIRSLRLAALTTDLRVTRWLLRVVVTCAGERYEHSHPMYTTATTNMWVMSFGDSGSRRAQMSPAELAPQHWHP</sequence>
<keyword evidence="2" id="KW-1185">Reference proteome</keyword>
<comment type="caution">
    <text evidence="1">The sequence shown here is derived from an EMBL/GenBank/DDBJ whole genome shotgun (WGS) entry which is preliminary data.</text>
</comment>
<dbReference type="EMBL" id="BMQA01000001">
    <property type="protein sequence ID" value="GGI97858.1"/>
    <property type="molecule type" value="Genomic_DNA"/>
</dbReference>
<organism evidence="1 2">
    <name type="scientific">Streptomyces brasiliensis</name>
    <dbReference type="NCBI Taxonomy" id="1954"/>
    <lineage>
        <taxon>Bacteria</taxon>
        <taxon>Bacillati</taxon>
        <taxon>Actinomycetota</taxon>
        <taxon>Actinomycetes</taxon>
        <taxon>Kitasatosporales</taxon>
        <taxon>Streptomycetaceae</taxon>
        <taxon>Streptomyces</taxon>
    </lineage>
</organism>
<dbReference type="Proteomes" id="UP000657574">
    <property type="component" value="Unassembled WGS sequence"/>
</dbReference>
<accession>A0A917K3Q0</accession>
<proteinExistence type="predicted"/>
<evidence type="ECO:0000313" key="1">
    <source>
        <dbReference type="EMBL" id="GGI97858.1"/>
    </source>
</evidence>
<reference evidence="1" key="1">
    <citation type="journal article" date="2014" name="Int. J. Syst. Evol. Microbiol.">
        <title>Complete genome sequence of Corynebacterium casei LMG S-19264T (=DSM 44701T), isolated from a smear-ripened cheese.</title>
        <authorList>
            <consortium name="US DOE Joint Genome Institute (JGI-PGF)"/>
            <person name="Walter F."/>
            <person name="Albersmeier A."/>
            <person name="Kalinowski J."/>
            <person name="Ruckert C."/>
        </authorList>
    </citation>
    <scope>NUCLEOTIDE SEQUENCE</scope>
    <source>
        <strain evidence="1">JCM 3086</strain>
    </source>
</reference>
<evidence type="ECO:0000313" key="2">
    <source>
        <dbReference type="Proteomes" id="UP000657574"/>
    </source>
</evidence>
<protein>
    <submittedName>
        <fullName evidence="1">Uncharacterized protein</fullName>
    </submittedName>
</protein>
<reference evidence="1" key="2">
    <citation type="submission" date="2020-09" db="EMBL/GenBank/DDBJ databases">
        <authorList>
            <person name="Sun Q."/>
            <person name="Ohkuma M."/>
        </authorList>
    </citation>
    <scope>NUCLEOTIDE SEQUENCE</scope>
    <source>
        <strain evidence="1">JCM 3086</strain>
    </source>
</reference>
<gene>
    <name evidence="1" type="ORF">GCM10010121_005120</name>
</gene>